<dbReference type="RefSeq" id="WP_090404882.1">
    <property type="nucleotide sequence ID" value="NZ_FNDQ01000002.1"/>
</dbReference>
<protein>
    <submittedName>
        <fullName evidence="6">Cell wall-associated hydrolase, NlpC family</fullName>
    </submittedName>
</protein>
<feature type="domain" description="NlpC/P60" evidence="5">
    <location>
        <begin position="84"/>
        <end position="209"/>
    </location>
</feature>
<dbReference type="EMBL" id="FNDQ01000002">
    <property type="protein sequence ID" value="SDH31065.1"/>
    <property type="molecule type" value="Genomic_DNA"/>
</dbReference>
<sequence>MRKFTVLLFSFVTFISFNKVEGKNTNVKNNSVLNFKAEETSPIKKKKTAIINESKKVDDQVQNELDALLDDFMKEMDNNKLEFDNLTSQVINTAFDYEGVRYRFGGMSRKGMDCSGLVQTAFGDTEISLPRSSSEMAQVGERVKQRDAQKGDLIFFKTRGNRISHVGIVTEVLDDEIKFIHSSTSRGVIVSSTKENYYQRTFAQINRVVQ</sequence>
<proteinExistence type="inferred from homology"/>
<comment type="similarity">
    <text evidence="1">Belongs to the peptidase C40 family.</text>
</comment>
<evidence type="ECO:0000256" key="2">
    <source>
        <dbReference type="ARBA" id="ARBA00022670"/>
    </source>
</evidence>
<dbReference type="Pfam" id="PF00877">
    <property type="entry name" value="NLPC_P60"/>
    <property type="match status" value="1"/>
</dbReference>
<gene>
    <name evidence="6" type="ORF">SAMN05421818_1028</name>
</gene>
<dbReference type="STRING" id="702745.SAMN05421818_1028"/>
<dbReference type="AlphaFoldDB" id="A0A1G8BCV7"/>
<keyword evidence="2" id="KW-0645">Protease</keyword>
<evidence type="ECO:0000256" key="3">
    <source>
        <dbReference type="ARBA" id="ARBA00022801"/>
    </source>
</evidence>
<evidence type="ECO:0000256" key="4">
    <source>
        <dbReference type="ARBA" id="ARBA00022807"/>
    </source>
</evidence>
<evidence type="ECO:0000256" key="1">
    <source>
        <dbReference type="ARBA" id="ARBA00007074"/>
    </source>
</evidence>
<keyword evidence="4" id="KW-0788">Thiol protease</keyword>
<dbReference type="PANTHER" id="PTHR47053">
    <property type="entry name" value="MUREIN DD-ENDOPEPTIDASE MEPH-RELATED"/>
    <property type="match status" value="1"/>
</dbReference>
<dbReference type="GO" id="GO:0006508">
    <property type="term" value="P:proteolysis"/>
    <property type="evidence" value="ECO:0007669"/>
    <property type="project" value="UniProtKB-KW"/>
</dbReference>
<dbReference type="PROSITE" id="PS51935">
    <property type="entry name" value="NLPC_P60"/>
    <property type="match status" value="1"/>
</dbReference>
<evidence type="ECO:0000259" key="5">
    <source>
        <dbReference type="PROSITE" id="PS51935"/>
    </source>
</evidence>
<evidence type="ECO:0000313" key="7">
    <source>
        <dbReference type="Proteomes" id="UP000243588"/>
    </source>
</evidence>
<keyword evidence="3 6" id="KW-0378">Hydrolase</keyword>
<dbReference type="PANTHER" id="PTHR47053:SF1">
    <property type="entry name" value="MUREIN DD-ENDOPEPTIDASE MEPH-RELATED"/>
    <property type="match status" value="1"/>
</dbReference>
<keyword evidence="7" id="KW-1185">Reference proteome</keyword>
<accession>A0A1G8BCV7</accession>
<dbReference type="SUPFAM" id="SSF54001">
    <property type="entry name" value="Cysteine proteinases"/>
    <property type="match status" value="1"/>
</dbReference>
<reference evidence="7" key="1">
    <citation type="submission" date="2016-10" db="EMBL/GenBank/DDBJ databases">
        <authorList>
            <person name="Varghese N."/>
            <person name="Submissions S."/>
        </authorList>
    </citation>
    <scope>NUCLEOTIDE SEQUENCE [LARGE SCALE GENOMIC DNA]</scope>
    <source>
        <strain evidence="7">DSM 23313</strain>
    </source>
</reference>
<organism evidence="6 7">
    <name type="scientific">Myroides phaeus</name>
    <dbReference type="NCBI Taxonomy" id="702745"/>
    <lineage>
        <taxon>Bacteria</taxon>
        <taxon>Pseudomonadati</taxon>
        <taxon>Bacteroidota</taxon>
        <taxon>Flavobacteriia</taxon>
        <taxon>Flavobacteriales</taxon>
        <taxon>Flavobacteriaceae</taxon>
        <taxon>Myroides</taxon>
    </lineage>
</organism>
<evidence type="ECO:0000313" key="6">
    <source>
        <dbReference type="EMBL" id="SDH31065.1"/>
    </source>
</evidence>
<dbReference type="GO" id="GO:0008234">
    <property type="term" value="F:cysteine-type peptidase activity"/>
    <property type="evidence" value="ECO:0007669"/>
    <property type="project" value="UniProtKB-KW"/>
</dbReference>
<dbReference type="InterPro" id="IPR000064">
    <property type="entry name" value="NLP_P60_dom"/>
</dbReference>
<dbReference type="InterPro" id="IPR038765">
    <property type="entry name" value="Papain-like_cys_pep_sf"/>
</dbReference>
<dbReference type="Gene3D" id="3.90.1720.10">
    <property type="entry name" value="endopeptidase domain like (from Nostoc punctiforme)"/>
    <property type="match status" value="1"/>
</dbReference>
<dbReference type="InterPro" id="IPR051202">
    <property type="entry name" value="Peptidase_C40"/>
</dbReference>
<dbReference type="Proteomes" id="UP000243588">
    <property type="component" value="Unassembled WGS sequence"/>
</dbReference>
<name>A0A1G8BCV7_9FLAO</name>